<feature type="signal peptide" evidence="1">
    <location>
        <begin position="1"/>
        <end position="26"/>
    </location>
</feature>
<evidence type="ECO:0000313" key="3">
    <source>
        <dbReference type="Proteomes" id="UP000502118"/>
    </source>
</evidence>
<name>A0A6M4JGI6_9MOLU</name>
<dbReference type="PROSITE" id="PS51257">
    <property type="entry name" value="PROKAR_LIPOPROTEIN"/>
    <property type="match status" value="1"/>
</dbReference>
<dbReference type="Proteomes" id="UP000502118">
    <property type="component" value="Chromosome"/>
</dbReference>
<reference evidence="2 3" key="1">
    <citation type="submission" date="2020-05" db="EMBL/GenBank/DDBJ databases">
        <title>Novel Mycoplasma species detected in Mirounga angustirostris (northern elephant seal) from the USA.</title>
        <authorList>
            <person name="Volokhov D.V."/>
        </authorList>
    </citation>
    <scope>NUCLEOTIDE SEQUENCE [LARGE SCALE GENOMIC DNA]</scope>
    <source>
        <strain evidence="2 3">Mirounga ES2806-NAS</strain>
    </source>
</reference>
<dbReference type="EMBL" id="CP053097">
    <property type="protein sequence ID" value="QJR44152.1"/>
    <property type="molecule type" value="Genomic_DNA"/>
</dbReference>
<accession>A0A6M4JGI6</accession>
<protein>
    <recommendedName>
        <fullName evidence="4">Lipoprotein</fullName>
    </recommendedName>
</protein>
<keyword evidence="3" id="KW-1185">Reference proteome</keyword>
<sequence length="370" mass="43376">MKNKFLKPFLLSVIGLPTVFITVSCANSNQNTQSESESNKFTQEIKQTIDNSDIFLAKEKETLNQFLVEFKDDKSANAKQIFEQKIIDFILQKSQQSRQFFLLVSILVQFSKIYKDIEFSTNLDNLLKHYQTLRNISSIIKQPNIVISTEDIKTFNTLFKTVINNVQITQYQIQDKQINRLEFKQNQNISLSNLTETEIKDIENNIVFNLKDNVLKWEVFKINPKDDEKIKNQLLLSLNLERDLEISKIKNDALIYLDFKTIDDDFIENKNPDIQLSNFYNETFFKNNILVYLSVEPIILTNDDKLIAIYKIPFTIQDNQIVNKTQYIQKSISFIDLNKMKIINQNELMNLLKGIYIELPKNINLDVLLN</sequence>
<evidence type="ECO:0000256" key="1">
    <source>
        <dbReference type="SAM" id="SignalP"/>
    </source>
</evidence>
<dbReference type="KEGG" id="mmio:HLA92_01750"/>
<organism evidence="2 3">
    <name type="scientific">Mycoplasma miroungirhinis</name>
    <dbReference type="NCBI Taxonomy" id="754516"/>
    <lineage>
        <taxon>Bacteria</taxon>
        <taxon>Bacillati</taxon>
        <taxon>Mycoplasmatota</taxon>
        <taxon>Mollicutes</taxon>
        <taxon>Mycoplasmataceae</taxon>
        <taxon>Mycoplasma</taxon>
    </lineage>
</organism>
<dbReference type="AlphaFoldDB" id="A0A6M4JGI6"/>
<dbReference type="RefSeq" id="WP_171112938.1">
    <property type="nucleotide sequence ID" value="NZ_CP053097.1"/>
</dbReference>
<gene>
    <name evidence="2" type="ORF">HLA92_01750</name>
</gene>
<evidence type="ECO:0008006" key="4">
    <source>
        <dbReference type="Google" id="ProtNLM"/>
    </source>
</evidence>
<keyword evidence="1" id="KW-0732">Signal</keyword>
<proteinExistence type="predicted"/>
<feature type="chain" id="PRO_5026925198" description="Lipoprotein" evidence="1">
    <location>
        <begin position="27"/>
        <end position="370"/>
    </location>
</feature>
<evidence type="ECO:0000313" key="2">
    <source>
        <dbReference type="EMBL" id="QJR44152.1"/>
    </source>
</evidence>